<dbReference type="SUPFAM" id="SSF109998">
    <property type="entry name" value="Triger factor/SurA peptide-binding domain-like"/>
    <property type="match status" value="1"/>
</dbReference>
<dbReference type="InterPro" id="IPR046357">
    <property type="entry name" value="PPIase_dom_sf"/>
</dbReference>
<keyword evidence="11" id="KW-0697">Rotamase</keyword>
<sequence length="622" mass="69092">MLEKLREGSQGPVAKIILGLVILSFALAGVGSYIASPSEQLAAEVNGESISRAEFDQAYQNERARLESQFGAAFNQLAADPGYMAQFRSNVLDRMIGERLLDQAAENYGLRVSDAQVKSQILGMQEFQVDGRFDNERYLAVLYRANLQPAQFRDMIRNDLTRRQLQQALLGSEFALPSEAELLVKLNQQTRDVRYVTVPVAQFANQEAPSEEDLLAYYEERKNTFRTEESVDVEYIVVDAEKIAASIEVSDEDIQQFYDANQLTYSQPEKRKVAHILLADEAKAEELLAKINQGEDFATLAAAESEDTFSGQEGGELDWFESGVMAPEFDTASFALVNKGDVSEIVKTEFGFHLIKLLDVQTSQAKPLDEVKEQISQRLQQEQAQDAFYEQAQRLAEVSFEIPDSLVDVASETGLEVETIKGLTRAGANGALGEPQVVNQLFNLDFIAEGLNSDAIQLSDNSSIVVRVMAHQASEVKPYEEVKAQINTALTQSRSTKAAQDYADSLIAALESGEGLDALLYEQELKLDSKFKVARDSQDFEPQVVRHLFMMAKPSEQKVASRITTMNGDQLVIQLTAVNEAESVDASETNQWLQQLSNVKTEASYQVLIDVLKSKAEIQNLL</sequence>
<dbReference type="SUPFAM" id="SSF54534">
    <property type="entry name" value="FKBP-like"/>
    <property type="match status" value="1"/>
</dbReference>
<evidence type="ECO:0000256" key="3">
    <source>
        <dbReference type="ARBA" id="ARBA00022519"/>
    </source>
</evidence>
<dbReference type="InterPro" id="IPR052029">
    <property type="entry name" value="PpiD_chaperone"/>
</dbReference>
<dbReference type="NCBIfam" id="NF008054">
    <property type="entry name" value="PRK10788.1"/>
    <property type="match status" value="1"/>
</dbReference>
<evidence type="ECO:0000313" key="14">
    <source>
        <dbReference type="EMBL" id="MEE1672970.1"/>
    </source>
</evidence>
<dbReference type="PANTHER" id="PTHR47529">
    <property type="entry name" value="PEPTIDYL-PROLYL CIS-TRANS ISOMERASE D"/>
    <property type="match status" value="1"/>
</dbReference>
<evidence type="ECO:0000259" key="13">
    <source>
        <dbReference type="PROSITE" id="PS50198"/>
    </source>
</evidence>
<evidence type="ECO:0000313" key="15">
    <source>
        <dbReference type="Proteomes" id="UP001310248"/>
    </source>
</evidence>
<dbReference type="RefSeq" id="WP_163133486.1">
    <property type="nucleotide sequence ID" value="NZ_JAYDYW010000004.1"/>
</dbReference>
<evidence type="ECO:0000256" key="4">
    <source>
        <dbReference type="ARBA" id="ARBA00022692"/>
    </source>
</evidence>
<dbReference type="Gene3D" id="3.10.50.40">
    <property type="match status" value="1"/>
</dbReference>
<feature type="domain" description="PpiC" evidence="13">
    <location>
        <begin position="268"/>
        <end position="359"/>
    </location>
</feature>
<keyword evidence="11 14" id="KW-0413">Isomerase</keyword>
<keyword evidence="7" id="KW-0143">Chaperone</keyword>
<dbReference type="PROSITE" id="PS50198">
    <property type="entry name" value="PPIC_PPIASE_2"/>
    <property type="match status" value="1"/>
</dbReference>
<dbReference type="GO" id="GO:0003755">
    <property type="term" value="F:peptidyl-prolyl cis-trans isomerase activity"/>
    <property type="evidence" value="ECO:0007669"/>
    <property type="project" value="UniProtKB-EC"/>
</dbReference>
<dbReference type="Pfam" id="PF13624">
    <property type="entry name" value="SurA_N_3"/>
    <property type="match status" value="1"/>
</dbReference>
<keyword evidence="4 12" id="KW-0812">Transmembrane</keyword>
<reference evidence="14 15" key="2">
    <citation type="submission" date="2023-12" db="EMBL/GenBank/DDBJ databases">
        <authorList>
            <consortium name="Cladostephus spongiosus"/>
            <person name="Lorente B."/>
            <person name="Cabral C."/>
            <person name="Frias J."/>
            <person name="Faria J."/>
            <person name="Toubarro D."/>
        </authorList>
    </citation>
    <scope>NUCLEOTIDE SEQUENCE [LARGE SCALE GENOMIC DNA]</scope>
    <source>
        <strain evidence="14 15">ZMCS4</strain>
    </source>
</reference>
<dbReference type="Pfam" id="PF13616">
    <property type="entry name" value="Rotamase_3"/>
    <property type="match status" value="1"/>
</dbReference>
<keyword evidence="5 12" id="KW-1133">Transmembrane helix</keyword>
<evidence type="ECO:0000256" key="10">
    <source>
        <dbReference type="ARBA" id="ARBA00042775"/>
    </source>
</evidence>
<evidence type="ECO:0000256" key="9">
    <source>
        <dbReference type="ARBA" id="ARBA00040743"/>
    </source>
</evidence>
<dbReference type="InterPro" id="IPR000297">
    <property type="entry name" value="PPIase_PpiC"/>
</dbReference>
<evidence type="ECO:0000256" key="6">
    <source>
        <dbReference type="ARBA" id="ARBA00023136"/>
    </source>
</evidence>
<feature type="transmembrane region" description="Helical" evidence="12">
    <location>
        <begin position="12"/>
        <end position="35"/>
    </location>
</feature>
<evidence type="ECO:0000256" key="5">
    <source>
        <dbReference type="ARBA" id="ARBA00022989"/>
    </source>
</evidence>
<keyword evidence="15" id="KW-1185">Reference proteome</keyword>
<dbReference type="EMBL" id="JAYDYW010000004">
    <property type="protein sequence ID" value="MEE1672970.1"/>
    <property type="molecule type" value="Genomic_DNA"/>
</dbReference>
<protein>
    <recommendedName>
        <fullName evidence="9">Periplasmic chaperone PpiD</fullName>
    </recommendedName>
    <alternativeName>
        <fullName evidence="10">Periplasmic folding chaperone</fullName>
    </alternativeName>
</protein>
<evidence type="ECO:0000256" key="12">
    <source>
        <dbReference type="SAM" id="Phobius"/>
    </source>
</evidence>
<gene>
    <name evidence="14" type="primary">ppiD</name>
    <name evidence="14" type="ORF">SNR37_002381</name>
</gene>
<dbReference type="PANTHER" id="PTHR47529:SF1">
    <property type="entry name" value="PERIPLASMIC CHAPERONE PPID"/>
    <property type="match status" value="1"/>
</dbReference>
<name>A0ABU7G3A7_9ALTE</name>
<reference evidence="15" key="1">
    <citation type="submission" date="2023-07" db="EMBL/GenBank/DDBJ databases">
        <title>Draft genome sequence of Agarivorans aestuarii strain ZMCS4, a CAZymes producing bacteria isolated from the marine brown algae Clodostephus spongiosus.</title>
        <authorList>
            <person name="Lorente B."/>
            <person name="Cabral C."/>
            <person name="Frias J."/>
            <person name="Faria J."/>
            <person name="Toubarro D."/>
        </authorList>
    </citation>
    <scope>NUCLEOTIDE SEQUENCE [LARGE SCALE GENOMIC DNA]</scope>
    <source>
        <strain evidence="15">ZMCS4</strain>
    </source>
</reference>
<keyword evidence="2" id="KW-1003">Cell membrane</keyword>
<keyword evidence="6 12" id="KW-0472">Membrane</keyword>
<evidence type="ECO:0000256" key="8">
    <source>
        <dbReference type="ARBA" id="ARBA00038408"/>
    </source>
</evidence>
<comment type="caution">
    <text evidence="14">The sequence shown here is derived from an EMBL/GenBank/DDBJ whole genome shotgun (WGS) entry which is preliminary data.</text>
</comment>
<evidence type="ECO:0000256" key="7">
    <source>
        <dbReference type="ARBA" id="ARBA00023186"/>
    </source>
</evidence>
<dbReference type="Proteomes" id="UP001310248">
    <property type="component" value="Unassembled WGS sequence"/>
</dbReference>
<evidence type="ECO:0000256" key="2">
    <source>
        <dbReference type="ARBA" id="ARBA00022475"/>
    </source>
</evidence>
<organism evidence="14 15">
    <name type="scientific">Agarivorans aestuarii</name>
    <dbReference type="NCBI Taxonomy" id="1563703"/>
    <lineage>
        <taxon>Bacteria</taxon>
        <taxon>Pseudomonadati</taxon>
        <taxon>Pseudomonadota</taxon>
        <taxon>Gammaproteobacteria</taxon>
        <taxon>Alteromonadales</taxon>
        <taxon>Alteromonadaceae</taxon>
        <taxon>Agarivorans</taxon>
    </lineage>
</organism>
<comment type="similarity">
    <text evidence="8">Belongs to the PpiD chaperone family.</text>
</comment>
<dbReference type="InterPro" id="IPR027304">
    <property type="entry name" value="Trigger_fact/SurA_dom_sf"/>
</dbReference>
<evidence type="ECO:0000256" key="11">
    <source>
        <dbReference type="PROSITE-ProRule" id="PRU00278"/>
    </source>
</evidence>
<evidence type="ECO:0000256" key="1">
    <source>
        <dbReference type="ARBA" id="ARBA00004382"/>
    </source>
</evidence>
<dbReference type="Gene3D" id="1.10.4030.10">
    <property type="entry name" value="Porin chaperone SurA, peptide-binding domain"/>
    <property type="match status" value="1"/>
</dbReference>
<keyword evidence="3" id="KW-0997">Cell inner membrane</keyword>
<comment type="subcellular location">
    <subcellularLocation>
        <location evidence="1">Cell inner membrane</location>
        <topology evidence="1">Single-pass type II membrane protein</topology>
        <orientation evidence="1">Periplasmic side</orientation>
    </subcellularLocation>
</comment>
<accession>A0ABU7G3A7</accession>
<proteinExistence type="inferred from homology"/>